<keyword evidence="5" id="KW-1185">Reference proteome</keyword>
<keyword evidence="2" id="KW-0479">Metal-binding</keyword>
<reference evidence="4 5" key="1">
    <citation type="submission" date="2020-05" db="EMBL/GenBank/DDBJ databases">
        <title>Genomic Encyclopedia of Type Strains, Phase III (KMG-III): the genomes of soil and plant-associated and newly described type strains.</title>
        <authorList>
            <person name="Whitman W."/>
        </authorList>
    </citation>
    <scope>NUCLEOTIDE SEQUENCE [LARGE SCALE GENOMIC DNA]</scope>
    <source>
        <strain evidence="4 5">KCTC 19046</strain>
    </source>
</reference>
<gene>
    <name evidence="4" type="ORF">HDG69_002420</name>
</gene>
<dbReference type="EC" id="4.2.1.141" evidence="4"/>
<comment type="caution">
    <text evidence="4">The sequence shown here is derived from an EMBL/GenBank/DDBJ whole genome shotgun (WGS) entry which is preliminary data.</text>
</comment>
<dbReference type="InterPro" id="IPR051121">
    <property type="entry name" value="FAH"/>
</dbReference>
<comment type="similarity">
    <text evidence="1">Belongs to the FAH family.</text>
</comment>
<keyword evidence="4" id="KW-0456">Lyase</keyword>
<protein>
    <submittedName>
        <fullName evidence="4">2-dehydro-3-deoxy-D-arabinonate dehydratase</fullName>
        <ecNumber evidence="4">4.2.1.141</ecNumber>
    </submittedName>
</protein>
<dbReference type="GO" id="GO:0016829">
    <property type="term" value="F:lyase activity"/>
    <property type="evidence" value="ECO:0007669"/>
    <property type="project" value="UniProtKB-KW"/>
</dbReference>
<evidence type="ECO:0000313" key="5">
    <source>
        <dbReference type="Proteomes" id="UP000757540"/>
    </source>
</evidence>
<evidence type="ECO:0000259" key="3">
    <source>
        <dbReference type="Pfam" id="PF01557"/>
    </source>
</evidence>
<evidence type="ECO:0000256" key="2">
    <source>
        <dbReference type="ARBA" id="ARBA00022723"/>
    </source>
</evidence>
<feature type="domain" description="Fumarylacetoacetase-like C-terminal" evidence="3">
    <location>
        <begin position="107"/>
        <end position="282"/>
    </location>
</feature>
<dbReference type="Proteomes" id="UP000757540">
    <property type="component" value="Unassembled WGS sequence"/>
</dbReference>
<dbReference type="RefSeq" id="WP_171784088.1">
    <property type="nucleotide sequence ID" value="NZ_BAAAML010000005.1"/>
</dbReference>
<dbReference type="Gene3D" id="3.90.850.10">
    <property type="entry name" value="Fumarylacetoacetase-like, C-terminal domain"/>
    <property type="match status" value="1"/>
</dbReference>
<dbReference type="Pfam" id="PF01557">
    <property type="entry name" value="FAA_hydrolase"/>
    <property type="match status" value="1"/>
</dbReference>
<dbReference type="InterPro" id="IPR036663">
    <property type="entry name" value="Fumarylacetoacetase_C_sf"/>
</dbReference>
<dbReference type="PANTHER" id="PTHR42796">
    <property type="entry name" value="FUMARYLACETOACETATE HYDROLASE DOMAIN-CONTAINING PROTEIN 2A-RELATED"/>
    <property type="match status" value="1"/>
</dbReference>
<accession>A0ABX2A7G5</accession>
<dbReference type="PANTHER" id="PTHR42796:SF7">
    <property type="entry name" value="2-DEHYDRO-3-DEOXY-D-ARABINONATE DEHYDRATASE"/>
    <property type="match status" value="1"/>
</dbReference>
<evidence type="ECO:0000313" key="4">
    <source>
        <dbReference type="EMBL" id="NOV97835.1"/>
    </source>
</evidence>
<name>A0ABX2A7G5_9MICO</name>
<sequence length="294" mass="31153">MQAGTPGAIVRVQSPDGPRWAVRADDGGMRSLGTTLGALLALPLDAARRAVDTARAEGSVIDPGAGLLPPVDEQEVWAAGVTYRRSRDGRTEESTEPSIYDRVYTAERPELFFKSTAARVVTDGEDVGIRADSGWDVPEPELGLVVNRAGAVFGYVVGNDMSSRSIEGDNPLYLPQAKVYTRSCALGTQIVPVWAAPEGPWAVRLTVERDDEEVFTGSTTTAELARDLDALAGWLVLALDLPAGAVLLTGTGIVPGADFTLAAGDVVRIEVDGIGSLTNRVVVVGRRPETQETR</sequence>
<organism evidence="4 5">
    <name type="scientific">Isoptericola halotolerans</name>
    <dbReference type="NCBI Taxonomy" id="300560"/>
    <lineage>
        <taxon>Bacteria</taxon>
        <taxon>Bacillati</taxon>
        <taxon>Actinomycetota</taxon>
        <taxon>Actinomycetes</taxon>
        <taxon>Micrococcales</taxon>
        <taxon>Promicromonosporaceae</taxon>
        <taxon>Isoptericola</taxon>
    </lineage>
</organism>
<dbReference type="SUPFAM" id="SSF56529">
    <property type="entry name" value="FAH"/>
    <property type="match status" value="1"/>
</dbReference>
<evidence type="ECO:0000256" key="1">
    <source>
        <dbReference type="ARBA" id="ARBA00010211"/>
    </source>
</evidence>
<dbReference type="InterPro" id="IPR011234">
    <property type="entry name" value="Fumarylacetoacetase-like_C"/>
</dbReference>
<dbReference type="EMBL" id="JABEZU010000003">
    <property type="protein sequence ID" value="NOV97835.1"/>
    <property type="molecule type" value="Genomic_DNA"/>
</dbReference>
<proteinExistence type="inferred from homology"/>